<dbReference type="SUPFAM" id="SSF51556">
    <property type="entry name" value="Metallo-dependent hydrolases"/>
    <property type="match status" value="1"/>
</dbReference>
<evidence type="ECO:0000259" key="1">
    <source>
        <dbReference type="Pfam" id="PF07969"/>
    </source>
</evidence>
<dbReference type="GO" id="GO:0016810">
    <property type="term" value="F:hydrolase activity, acting on carbon-nitrogen (but not peptide) bonds"/>
    <property type="evidence" value="ECO:0007669"/>
    <property type="project" value="InterPro"/>
</dbReference>
<protein>
    <submittedName>
        <fullName evidence="2">Amidohydrolase family protein</fullName>
    </submittedName>
</protein>
<dbReference type="InterPro" id="IPR011059">
    <property type="entry name" value="Metal-dep_hydrolase_composite"/>
</dbReference>
<evidence type="ECO:0000313" key="2">
    <source>
        <dbReference type="EMBL" id="MBJ8342412.1"/>
    </source>
</evidence>
<dbReference type="Gene3D" id="2.30.40.10">
    <property type="entry name" value="Urease, subunit C, domain 1"/>
    <property type="match status" value="1"/>
</dbReference>
<dbReference type="InterPro" id="IPR013108">
    <property type="entry name" value="Amidohydro_3"/>
</dbReference>
<dbReference type="PANTHER" id="PTHR22642">
    <property type="entry name" value="IMIDAZOLONEPROPIONASE"/>
    <property type="match status" value="1"/>
</dbReference>
<accession>A0A934NWC9</accession>
<dbReference type="EMBL" id="JAEMNV010000011">
    <property type="protein sequence ID" value="MBJ8342412.1"/>
    <property type="molecule type" value="Genomic_DNA"/>
</dbReference>
<proteinExistence type="predicted"/>
<comment type="caution">
    <text evidence="2">The sequence shown here is derived from an EMBL/GenBank/DDBJ whole genome shotgun (WGS) entry which is preliminary data.</text>
</comment>
<evidence type="ECO:0000313" key="3">
    <source>
        <dbReference type="Proteomes" id="UP000655868"/>
    </source>
</evidence>
<keyword evidence="3" id="KW-1185">Reference proteome</keyword>
<dbReference type="PANTHER" id="PTHR22642:SF2">
    <property type="entry name" value="PROTEIN LONG AFTER FAR-RED 3"/>
    <property type="match status" value="1"/>
</dbReference>
<feature type="domain" description="Amidohydrolase 3" evidence="1">
    <location>
        <begin position="42"/>
        <end position="197"/>
    </location>
</feature>
<gene>
    <name evidence="2" type="ORF">JGU71_26320</name>
</gene>
<organism evidence="2 3">
    <name type="scientific">Antrihabitans stalagmiti</name>
    <dbReference type="NCBI Taxonomy" id="2799499"/>
    <lineage>
        <taxon>Bacteria</taxon>
        <taxon>Bacillati</taxon>
        <taxon>Actinomycetota</taxon>
        <taxon>Actinomycetes</taxon>
        <taxon>Mycobacteriales</taxon>
        <taxon>Nocardiaceae</taxon>
        <taxon>Antrihabitans</taxon>
    </lineage>
</organism>
<dbReference type="InterPro" id="IPR032466">
    <property type="entry name" value="Metal_Hydrolase"/>
</dbReference>
<name>A0A934NWC9_9NOCA</name>
<dbReference type="Pfam" id="PF07969">
    <property type="entry name" value="Amidohydro_3"/>
    <property type="match status" value="1"/>
</dbReference>
<sequence>MKLTIRDPRPFRNLFVIEKRLDGHVPAIVRRGDSNRQGFPFDFSSLDRAASMQPTHCTHYTKADQPDNWSSRLGHDRASRGFRTRDIRDSGGTLALGSDWPIAPYDARSIMADAQLRRPAGAPDVDPIGSAQSLTARMALEGYTTHSAAAAGQSAVAGRIAVGMRADLTAFAVDPLTAPPDELADAPVLLTVVAGEVGHRTP</sequence>
<dbReference type="Proteomes" id="UP000655868">
    <property type="component" value="Unassembled WGS sequence"/>
</dbReference>
<dbReference type="AlphaFoldDB" id="A0A934NWC9"/>
<reference evidence="2" key="1">
    <citation type="submission" date="2020-12" db="EMBL/GenBank/DDBJ databases">
        <title>Antrihabitans popcorni sp. nov. and Antrihabitans auranticaus sp. nov., isolated from a larva cave.</title>
        <authorList>
            <person name="Lee S.D."/>
            <person name="Kim I.S."/>
        </authorList>
    </citation>
    <scope>NUCLEOTIDE SEQUENCE</scope>
    <source>
        <strain evidence="2">YC3-6</strain>
    </source>
</reference>
<dbReference type="Gene3D" id="3.20.20.140">
    <property type="entry name" value="Metal-dependent hydrolases"/>
    <property type="match status" value="1"/>
</dbReference>